<evidence type="ECO:0000256" key="5">
    <source>
        <dbReference type="SAM" id="MobiDB-lite"/>
    </source>
</evidence>
<evidence type="ECO:0000259" key="7">
    <source>
        <dbReference type="Pfam" id="PF08572"/>
    </source>
</evidence>
<dbReference type="Pfam" id="PF08572">
    <property type="entry name" value="PRP3"/>
    <property type="match status" value="1"/>
</dbReference>
<dbReference type="InterPro" id="IPR027104">
    <property type="entry name" value="Prp3"/>
</dbReference>
<evidence type="ECO:0000256" key="4">
    <source>
        <dbReference type="ARBA" id="ARBA00023242"/>
    </source>
</evidence>
<evidence type="ECO:0000256" key="3">
    <source>
        <dbReference type="ARBA" id="ARBA00023187"/>
    </source>
</evidence>
<organism evidence="8 9">
    <name type="scientific">Zophobas morio</name>
    <dbReference type="NCBI Taxonomy" id="2755281"/>
    <lineage>
        <taxon>Eukaryota</taxon>
        <taxon>Metazoa</taxon>
        <taxon>Ecdysozoa</taxon>
        <taxon>Arthropoda</taxon>
        <taxon>Hexapoda</taxon>
        <taxon>Insecta</taxon>
        <taxon>Pterygota</taxon>
        <taxon>Neoptera</taxon>
        <taxon>Endopterygota</taxon>
        <taxon>Coleoptera</taxon>
        <taxon>Polyphaga</taxon>
        <taxon>Cucujiformia</taxon>
        <taxon>Tenebrionidae</taxon>
        <taxon>Zophobas</taxon>
    </lineage>
</organism>
<protein>
    <submittedName>
        <fullName evidence="8">Uncharacterized protein</fullName>
    </submittedName>
</protein>
<dbReference type="PANTHER" id="PTHR14212:SF0">
    <property type="entry name" value="U4_U6 SMALL NUCLEAR RIBONUCLEOPROTEIN PRP3"/>
    <property type="match status" value="1"/>
</dbReference>
<feature type="domain" description="Small nuclear ribonucleoprotein Prp3 C-terminal" evidence="6">
    <location>
        <begin position="371"/>
        <end position="495"/>
    </location>
</feature>
<evidence type="ECO:0000313" key="8">
    <source>
        <dbReference type="EMBL" id="KAJ3618761.1"/>
    </source>
</evidence>
<dbReference type="AlphaFoldDB" id="A0AA38M0R6"/>
<dbReference type="PANTHER" id="PTHR14212">
    <property type="entry name" value="U4/U6-ASSOCIATED RNA SPLICING FACTOR-RELATED"/>
    <property type="match status" value="1"/>
</dbReference>
<feature type="non-terminal residue" evidence="8">
    <location>
        <position position="1"/>
    </location>
</feature>
<sequence length="511" mass="58017">GIQDKIAQIQANIMEHKKKLTNSTGCDPPLNKTTPGVDITSGNGVPQSSYTDAVDLTGTNSSSYPLSELSLASIQKGAKVMPKTWKLNERGELVDEAGRVITVDSRVQTLKANLRAKVETEPKPVEEVVEEPKDEFYDPRIVEKPTSARIKQGLKFIERGVYERAGEKMRHQQQIERLQEEIAATAKKTGISAATKLALLTPNNFAVTVVPDVEWWDAPLLKTGTYDNFEPTSLDLRKIEVVTDLVEHPELIDPPIIEKKLPVPIYLTKEERIKIRRQRRREAELEKREKIRMGLVLPDDPKLKLSNFMRSKTDEAVLAPSSLESSVRKQMEVRLQAGILHNELNKLTKEQRSEKKTKRLMEDTSQKAHIAVFRLNHMKNSKNRYKVDINAQQFKLTGRIITSPDVCIVIAEGGPKNIKKYKKLLLNRIKWAEEDLAEPAGPSESGGFVKNECRLVWEGTVKRRAFGNWKVKSFSSSSQAREHLTRFHVEHYWDLGITEAIMEMENIDEAE</sequence>
<gene>
    <name evidence="8" type="ORF">Zmor_008753</name>
</gene>
<proteinExistence type="predicted"/>
<dbReference type="GO" id="GO:0000398">
    <property type="term" value="P:mRNA splicing, via spliceosome"/>
    <property type="evidence" value="ECO:0007669"/>
    <property type="project" value="InterPro"/>
</dbReference>
<keyword evidence="2" id="KW-0507">mRNA processing</keyword>
<evidence type="ECO:0000313" key="9">
    <source>
        <dbReference type="Proteomes" id="UP001168821"/>
    </source>
</evidence>
<dbReference type="CDD" id="cd24162">
    <property type="entry name" value="Prp3_C"/>
    <property type="match status" value="1"/>
</dbReference>
<comment type="subcellular location">
    <subcellularLocation>
        <location evidence="1">Nucleus</location>
    </subcellularLocation>
</comment>
<keyword evidence="3" id="KW-0508">mRNA splicing</keyword>
<reference evidence="8" key="1">
    <citation type="journal article" date="2023" name="G3 (Bethesda)">
        <title>Whole genome assemblies of Zophobas morio and Tenebrio molitor.</title>
        <authorList>
            <person name="Kaur S."/>
            <person name="Stinson S.A."/>
            <person name="diCenzo G.C."/>
        </authorList>
    </citation>
    <scope>NUCLEOTIDE SEQUENCE</scope>
    <source>
        <strain evidence="8">QUZm001</strain>
    </source>
</reference>
<dbReference type="Pfam" id="PF06544">
    <property type="entry name" value="Prp3_C"/>
    <property type="match status" value="1"/>
</dbReference>
<feature type="region of interest" description="Disordered" evidence="5">
    <location>
        <begin position="21"/>
        <end position="46"/>
    </location>
</feature>
<dbReference type="GO" id="GO:0046540">
    <property type="term" value="C:U4/U6 x U5 tri-snRNP complex"/>
    <property type="evidence" value="ECO:0007669"/>
    <property type="project" value="InterPro"/>
</dbReference>
<evidence type="ECO:0000256" key="2">
    <source>
        <dbReference type="ARBA" id="ARBA00022664"/>
    </source>
</evidence>
<dbReference type="InterPro" id="IPR013881">
    <property type="entry name" value="Pre-mRNA_splic_Prp3_dom"/>
</dbReference>
<dbReference type="EMBL" id="JALNTZ010002286">
    <property type="protein sequence ID" value="KAJ3618761.1"/>
    <property type="molecule type" value="Genomic_DNA"/>
</dbReference>
<evidence type="ECO:0000256" key="1">
    <source>
        <dbReference type="ARBA" id="ARBA00004123"/>
    </source>
</evidence>
<comment type="caution">
    <text evidence="8">The sequence shown here is derived from an EMBL/GenBank/DDBJ whole genome shotgun (WGS) entry which is preliminary data.</text>
</comment>
<feature type="domain" description="Pre-mRNA-splicing factor 3" evidence="7">
    <location>
        <begin position="135"/>
        <end position="348"/>
    </location>
</feature>
<name>A0AA38M0R6_9CUCU</name>
<keyword evidence="4" id="KW-0539">Nucleus</keyword>
<evidence type="ECO:0000259" key="6">
    <source>
        <dbReference type="Pfam" id="PF06544"/>
    </source>
</evidence>
<dbReference type="InterPro" id="IPR010541">
    <property type="entry name" value="Prp3_C"/>
</dbReference>
<dbReference type="Proteomes" id="UP001168821">
    <property type="component" value="Unassembled WGS sequence"/>
</dbReference>
<accession>A0AA38M0R6</accession>
<keyword evidence="9" id="KW-1185">Reference proteome</keyword>